<dbReference type="SUPFAM" id="SSF51316">
    <property type="entry name" value="Mss4-like"/>
    <property type="match status" value="1"/>
</dbReference>
<accession>A0A370LBC3</accession>
<keyword evidence="8" id="KW-1185">Reference proteome</keyword>
<dbReference type="InterPro" id="IPR011057">
    <property type="entry name" value="Mss4-like_sf"/>
</dbReference>
<evidence type="ECO:0000256" key="4">
    <source>
        <dbReference type="ARBA" id="ARBA00023239"/>
    </source>
</evidence>
<comment type="similarity">
    <text evidence="1">Belongs to the Gfa family.</text>
</comment>
<reference evidence="8" key="1">
    <citation type="submission" date="2018-07" db="EMBL/GenBank/DDBJ databases">
        <authorList>
            <person name="Safronova V.I."/>
            <person name="Chirak E.R."/>
            <person name="Sazanova A.L."/>
        </authorList>
    </citation>
    <scope>NUCLEOTIDE SEQUENCE [LARGE SCALE GENOMIC DNA]</scope>
    <source>
        <strain evidence="8">RCAM04685</strain>
    </source>
</reference>
<comment type="caution">
    <text evidence="7">The sequence shown here is derived from an EMBL/GenBank/DDBJ whole genome shotgun (WGS) entry which is preliminary data.</text>
</comment>
<dbReference type="PANTHER" id="PTHR33337">
    <property type="entry name" value="GFA DOMAIN-CONTAINING PROTEIN"/>
    <property type="match status" value="1"/>
</dbReference>
<evidence type="ECO:0000313" key="8">
    <source>
        <dbReference type="Proteomes" id="UP000255207"/>
    </source>
</evidence>
<keyword evidence="4" id="KW-0456">Lyase</keyword>
<organism evidence="7 8">
    <name type="scientific">Bosea caraganae</name>
    <dbReference type="NCBI Taxonomy" id="2763117"/>
    <lineage>
        <taxon>Bacteria</taxon>
        <taxon>Pseudomonadati</taxon>
        <taxon>Pseudomonadota</taxon>
        <taxon>Alphaproteobacteria</taxon>
        <taxon>Hyphomicrobiales</taxon>
        <taxon>Boseaceae</taxon>
        <taxon>Bosea</taxon>
    </lineage>
</organism>
<name>A0A370LBC3_9HYPH</name>
<keyword evidence="3" id="KW-0862">Zinc</keyword>
<dbReference type="OrthoDB" id="9807246at2"/>
<evidence type="ECO:0000256" key="1">
    <source>
        <dbReference type="ARBA" id="ARBA00005495"/>
    </source>
</evidence>
<dbReference type="GO" id="GO:0046872">
    <property type="term" value="F:metal ion binding"/>
    <property type="evidence" value="ECO:0007669"/>
    <property type="project" value="UniProtKB-KW"/>
</dbReference>
<keyword evidence="2" id="KW-0479">Metal-binding</keyword>
<dbReference type="Gene3D" id="3.90.1590.10">
    <property type="entry name" value="glutathione-dependent formaldehyde- activating enzyme (gfa)"/>
    <property type="match status" value="1"/>
</dbReference>
<dbReference type="RefSeq" id="WP_114827364.1">
    <property type="nucleotide sequence ID" value="NZ_QQTO01000019.1"/>
</dbReference>
<feature type="domain" description="CENP-V/GFA" evidence="6">
    <location>
        <begin position="8"/>
        <end position="126"/>
    </location>
</feature>
<evidence type="ECO:0000256" key="5">
    <source>
        <dbReference type="SAM" id="MobiDB-lite"/>
    </source>
</evidence>
<evidence type="ECO:0000256" key="3">
    <source>
        <dbReference type="ARBA" id="ARBA00022833"/>
    </source>
</evidence>
<evidence type="ECO:0000259" key="6">
    <source>
        <dbReference type="PROSITE" id="PS51891"/>
    </source>
</evidence>
<dbReference type="Pfam" id="PF04828">
    <property type="entry name" value="GFA"/>
    <property type="match status" value="1"/>
</dbReference>
<dbReference type="InterPro" id="IPR006913">
    <property type="entry name" value="CENP-V/GFA"/>
</dbReference>
<dbReference type="PANTHER" id="PTHR33337:SF40">
    <property type="entry name" value="CENP-V_GFA DOMAIN-CONTAINING PROTEIN-RELATED"/>
    <property type="match status" value="1"/>
</dbReference>
<sequence>MTESTPILTGGCQCGAVRYRLAQPPSKVSLCFCRMCQKAVGGYFGAYASSRAEDVVWTRGRPSFFRSSEAASRGFCPACGTPLTFSYRGSGRLSVSAGSLDDPAAFPPGEADGIEGKMPFFAELYELHGVRTEDEIPPEDMERYRSRQHPDHDT</sequence>
<feature type="region of interest" description="Disordered" evidence="5">
    <location>
        <begin position="131"/>
        <end position="154"/>
    </location>
</feature>
<evidence type="ECO:0000313" key="7">
    <source>
        <dbReference type="EMBL" id="RDJ29246.1"/>
    </source>
</evidence>
<protein>
    <submittedName>
        <fullName evidence="7">GFA family protein</fullName>
    </submittedName>
</protein>
<gene>
    <name evidence="7" type="ORF">DWE98_01335</name>
</gene>
<dbReference type="Proteomes" id="UP000255207">
    <property type="component" value="Unassembled WGS sequence"/>
</dbReference>
<dbReference type="GO" id="GO:0016846">
    <property type="term" value="F:carbon-sulfur lyase activity"/>
    <property type="evidence" value="ECO:0007669"/>
    <property type="project" value="InterPro"/>
</dbReference>
<dbReference type="AlphaFoldDB" id="A0A370LBC3"/>
<evidence type="ECO:0000256" key="2">
    <source>
        <dbReference type="ARBA" id="ARBA00022723"/>
    </source>
</evidence>
<proteinExistence type="inferred from homology"/>
<dbReference type="PROSITE" id="PS51891">
    <property type="entry name" value="CENP_V_GFA"/>
    <property type="match status" value="1"/>
</dbReference>
<dbReference type="EMBL" id="QQTP01000001">
    <property type="protein sequence ID" value="RDJ29246.1"/>
    <property type="molecule type" value="Genomic_DNA"/>
</dbReference>